<name>E3FT53_STIAD</name>
<dbReference type="HOGENOM" id="CLU_029608_5_1_7"/>
<organism evidence="4 5">
    <name type="scientific">Stigmatella aurantiaca (strain DW4/3-1)</name>
    <dbReference type="NCBI Taxonomy" id="378806"/>
    <lineage>
        <taxon>Bacteria</taxon>
        <taxon>Pseudomonadati</taxon>
        <taxon>Myxococcota</taxon>
        <taxon>Myxococcia</taxon>
        <taxon>Myxococcales</taxon>
        <taxon>Cystobacterineae</taxon>
        <taxon>Archangiaceae</taxon>
        <taxon>Stigmatella</taxon>
    </lineage>
</organism>
<dbReference type="eggNOG" id="COG3464">
    <property type="taxonomic scope" value="Bacteria"/>
</dbReference>
<feature type="domain" description="Transposase IS204/IS1001/IS1096/IS1165 DDE" evidence="2">
    <location>
        <begin position="474"/>
        <end position="579"/>
    </location>
</feature>
<evidence type="ECO:0000259" key="2">
    <source>
        <dbReference type="Pfam" id="PF01610"/>
    </source>
</evidence>
<dbReference type="STRING" id="378806.STAUR_8108"/>
<gene>
    <name evidence="4" type="ordered locus">STAUR_8108</name>
</gene>
<dbReference type="Pfam" id="PF01610">
    <property type="entry name" value="DDE_Tnp_ISL3"/>
    <property type="match status" value="2"/>
</dbReference>
<feature type="region of interest" description="Disordered" evidence="1">
    <location>
        <begin position="290"/>
        <end position="318"/>
    </location>
</feature>
<proteinExistence type="predicted"/>
<keyword evidence="5" id="KW-1185">Reference proteome</keyword>
<dbReference type="InterPro" id="IPR047951">
    <property type="entry name" value="Transpos_ISL3"/>
</dbReference>
<dbReference type="KEGG" id="sur:STAUR_8108"/>
<dbReference type="Proteomes" id="UP000001351">
    <property type="component" value="Chromosome"/>
</dbReference>
<dbReference type="PANTHER" id="PTHR33498">
    <property type="entry name" value="TRANSPOSASE FOR INSERTION SEQUENCE ELEMENT IS1557"/>
    <property type="match status" value="1"/>
</dbReference>
<dbReference type="AlphaFoldDB" id="E3FT53"/>
<dbReference type="InterPro" id="IPR029261">
    <property type="entry name" value="Transposase_Znf"/>
</dbReference>
<feature type="compositionally biased region" description="Low complexity" evidence="1">
    <location>
        <begin position="417"/>
        <end position="426"/>
    </location>
</feature>
<protein>
    <submittedName>
        <fullName evidence="4">Transposase</fullName>
    </submittedName>
</protein>
<evidence type="ECO:0000259" key="3">
    <source>
        <dbReference type="Pfam" id="PF14690"/>
    </source>
</evidence>
<dbReference type="Pfam" id="PF14690">
    <property type="entry name" value="Zn_ribbon_ISL3"/>
    <property type="match status" value="1"/>
</dbReference>
<dbReference type="NCBIfam" id="NF033550">
    <property type="entry name" value="transpos_ISL3"/>
    <property type="match status" value="1"/>
</dbReference>
<evidence type="ECO:0000313" key="4">
    <source>
        <dbReference type="EMBL" id="ADO75863.1"/>
    </source>
</evidence>
<evidence type="ECO:0000313" key="5">
    <source>
        <dbReference type="Proteomes" id="UP000001351"/>
    </source>
</evidence>
<dbReference type="EMBL" id="CP002271">
    <property type="protein sequence ID" value="ADO75863.1"/>
    <property type="molecule type" value="Genomic_DNA"/>
</dbReference>
<feature type="region of interest" description="Disordered" evidence="1">
    <location>
        <begin position="410"/>
        <end position="443"/>
    </location>
</feature>
<reference evidence="4 5" key="1">
    <citation type="journal article" date="2011" name="Mol. Biol. Evol.">
        <title>Comparative genomic analysis of fruiting body formation in Myxococcales.</title>
        <authorList>
            <person name="Huntley S."/>
            <person name="Hamann N."/>
            <person name="Wegener-Feldbrugge S."/>
            <person name="Treuner-Lange A."/>
            <person name="Kube M."/>
            <person name="Reinhardt R."/>
            <person name="Klages S."/>
            <person name="Muller R."/>
            <person name="Ronning C.M."/>
            <person name="Nierman W.C."/>
            <person name="Sogaard-Andersen L."/>
        </authorList>
    </citation>
    <scope>NUCLEOTIDE SEQUENCE [LARGE SCALE GENOMIC DNA]</scope>
    <source>
        <strain evidence="4 5">DW4/3-1</strain>
    </source>
</reference>
<feature type="domain" description="Transposase IS204/IS1001/IS1096/IS1165 DDE" evidence="2">
    <location>
        <begin position="187"/>
        <end position="343"/>
    </location>
</feature>
<dbReference type="PANTHER" id="PTHR33498:SF1">
    <property type="entry name" value="TRANSPOSASE FOR INSERTION SEQUENCE ELEMENT IS1557"/>
    <property type="match status" value="1"/>
</dbReference>
<evidence type="ECO:0000256" key="1">
    <source>
        <dbReference type="SAM" id="MobiDB-lite"/>
    </source>
</evidence>
<dbReference type="InterPro" id="IPR002560">
    <property type="entry name" value="Transposase_DDE"/>
</dbReference>
<accession>E3FT53</accession>
<feature type="domain" description="Transposase IS204/IS1001/IS1096/IS1165 zinc-finger" evidence="3">
    <location>
        <begin position="68"/>
        <end position="111"/>
    </location>
</feature>
<sequence>MGLPRFGGSPALCVEPACGTGQGSRLPVKRLQSKMTSLYSIPGCHVERVARRGSAQARLTVRSESVGAQCPSCKSRSTAPHSTYVRHPTDLPCAGRPVQLELRVRRFYCRNPECSRRTFTEPVSRLLAARARRTRRLATAQCAVGMTAGAEAGARLLKPLAMPASPDTLLRLMHRAPRPAEKKPRVLGVDDWALRKGRTYGSILVDLEAHRVVDVLPDRSAPTVSQWLQRHRGVQVITRDRSSEYARAAQAGAPKAQQVADRWHLLLNGRQMVERWLTGAHARLRALPCVPKSSASPRPRRSSFPRTRSEVSAGEESRTRRLATYQEVRRRHLAGEPLLTIRRALKLARETVRKYALAEAFPERAVRRPGPSLLDPYLEHLARRQAEGCENALLLWRELRAKGYPGSSRQVHRWLQTRRAAPARSTPRARRDNRSTPTEACANSLPSPRQLAWLCVQPLSALSPTDKALLVRIEQDEEAAHVIALARRFTQLVRERGITHAAKPNPSCKAFEAWLREACTCGVRAVETFAAGLEQEGEAIRAALTTPWSNAQVEGQVTRLKFLKRQMYGRASFDLLRRRVLLAV</sequence>